<accession>A0A943ELL2</accession>
<dbReference type="AlphaFoldDB" id="A0A943ELL2"/>
<sequence length="89" mass="9565">MMMGNKAKQVVLTVFSTGVLLLGSTAACEALSLDGVPFPQEHGTAVQHAVMRHDEERFIGRLSASARLMAQNPLLPLTATLLFLTESNL</sequence>
<protein>
    <recommendedName>
        <fullName evidence="3">Lipoprotein</fullName>
    </recommendedName>
</protein>
<proteinExistence type="predicted"/>
<reference evidence="1" key="1">
    <citation type="submission" date="2021-02" db="EMBL/GenBank/DDBJ databases">
        <title>Infant gut strain persistence is associated with maternal origin, phylogeny, and functional potential including surface adhesion and iron acquisition.</title>
        <authorList>
            <person name="Lou Y.C."/>
        </authorList>
    </citation>
    <scope>NUCLEOTIDE SEQUENCE</scope>
    <source>
        <strain evidence="1">L3_106_000M1_dasL3_106_000M1_concoct_15</strain>
    </source>
</reference>
<organism evidence="1 2">
    <name type="scientific">Acidaminococcus intestini</name>
    <dbReference type="NCBI Taxonomy" id="187327"/>
    <lineage>
        <taxon>Bacteria</taxon>
        <taxon>Bacillati</taxon>
        <taxon>Bacillota</taxon>
        <taxon>Negativicutes</taxon>
        <taxon>Acidaminococcales</taxon>
        <taxon>Acidaminococcaceae</taxon>
        <taxon>Acidaminococcus</taxon>
    </lineage>
</organism>
<comment type="caution">
    <text evidence="1">The sequence shown here is derived from an EMBL/GenBank/DDBJ whole genome shotgun (WGS) entry which is preliminary data.</text>
</comment>
<evidence type="ECO:0000313" key="1">
    <source>
        <dbReference type="EMBL" id="MBS5520620.1"/>
    </source>
</evidence>
<evidence type="ECO:0000313" key="2">
    <source>
        <dbReference type="Proteomes" id="UP000754226"/>
    </source>
</evidence>
<dbReference type="EMBL" id="JAGZCZ010000017">
    <property type="protein sequence ID" value="MBS5520620.1"/>
    <property type="molecule type" value="Genomic_DNA"/>
</dbReference>
<name>A0A943ELL2_9FIRM</name>
<evidence type="ECO:0008006" key="3">
    <source>
        <dbReference type="Google" id="ProtNLM"/>
    </source>
</evidence>
<dbReference type="PROSITE" id="PS51257">
    <property type="entry name" value="PROKAR_LIPOPROTEIN"/>
    <property type="match status" value="1"/>
</dbReference>
<gene>
    <name evidence="1" type="ORF">KHX13_10035</name>
</gene>
<dbReference type="Proteomes" id="UP000754226">
    <property type="component" value="Unassembled WGS sequence"/>
</dbReference>